<sequence>MVWKHRPKPKKQNRETVGRSPETGLVAIPNTVAQTKKSEFKEFPLDIINILFDILYEQDERTTIICLALTCRNCWNFFQAKPWEGFKFGTLEDGSFYERCFIELLETWIGPGYRRIGPDSRCIETPFLSRAVYGDHPGAEEKNLSDRWQDYRMLNIQDEKTYRLIRLVPKPFGVSADKWFPLAARQFKNEVMSCDSWIGMRAKLTASYRHSNLYRWLPSNGG</sequence>
<evidence type="ECO:0000313" key="2">
    <source>
        <dbReference type="EMBL" id="TGO17111.1"/>
    </source>
</evidence>
<evidence type="ECO:0000256" key="1">
    <source>
        <dbReference type="SAM" id="MobiDB-lite"/>
    </source>
</evidence>
<protein>
    <submittedName>
        <fullName evidence="2">Uncharacterized protein</fullName>
    </submittedName>
</protein>
<proteinExistence type="predicted"/>
<reference evidence="2 3" key="1">
    <citation type="submission" date="2017-12" db="EMBL/GenBank/DDBJ databases">
        <title>Comparative genomics of Botrytis spp.</title>
        <authorList>
            <person name="Valero-Jimenez C.A."/>
            <person name="Tapia P."/>
            <person name="Veloso J."/>
            <person name="Silva-Moreno E."/>
            <person name="Staats M."/>
            <person name="Valdes J.H."/>
            <person name="Van Kan J.A.L."/>
        </authorList>
    </citation>
    <scope>NUCLEOTIDE SEQUENCE [LARGE SCALE GENOMIC DNA]</scope>
    <source>
        <strain evidence="2 3">Bp0003</strain>
    </source>
</reference>
<dbReference type="EMBL" id="PQXI01000446">
    <property type="protein sequence ID" value="TGO17111.1"/>
    <property type="molecule type" value="Genomic_DNA"/>
</dbReference>
<organism evidence="2 3">
    <name type="scientific">Botrytis paeoniae</name>
    <dbReference type="NCBI Taxonomy" id="278948"/>
    <lineage>
        <taxon>Eukaryota</taxon>
        <taxon>Fungi</taxon>
        <taxon>Dikarya</taxon>
        <taxon>Ascomycota</taxon>
        <taxon>Pezizomycotina</taxon>
        <taxon>Leotiomycetes</taxon>
        <taxon>Helotiales</taxon>
        <taxon>Sclerotiniaceae</taxon>
        <taxon>Botrytis</taxon>
    </lineage>
</organism>
<dbReference type="AlphaFoldDB" id="A0A4Z1F6K3"/>
<comment type="caution">
    <text evidence="2">The sequence shown here is derived from an EMBL/GenBank/DDBJ whole genome shotgun (WGS) entry which is preliminary data.</text>
</comment>
<keyword evidence="3" id="KW-1185">Reference proteome</keyword>
<gene>
    <name evidence="2" type="ORF">BPAE_0448g00020</name>
</gene>
<accession>A0A4Z1F6K3</accession>
<name>A0A4Z1F6K3_9HELO</name>
<dbReference type="Proteomes" id="UP000297910">
    <property type="component" value="Unassembled WGS sequence"/>
</dbReference>
<feature type="region of interest" description="Disordered" evidence="1">
    <location>
        <begin position="1"/>
        <end position="20"/>
    </location>
</feature>
<feature type="compositionally biased region" description="Basic residues" evidence="1">
    <location>
        <begin position="1"/>
        <end position="11"/>
    </location>
</feature>
<evidence type="ECO:0000313" key="3">
    <source>
        <dbReference type="Proteomes" id="UP000297910"/>
    </source>
</evidence>